<evidence type="ECO:0000313" key="1">
    <source>
        <dbReference type="EMBL" id="KAJ9073337.1"/>
    </source>
</evidence>
<name>A0ACC2TGG1_9FUNG</name>
<protein>
    <submittedName>
        <fullName evidence="1">Flocculation suppression protein</fullName>
    </submittedName>
</protein>
<keyword evidence="2" id="KW-1185">Reference proteome</keyword>
<organism evidence="1 2">
    <name type="scientific">Entomophthora muscae</name>
    <dbReference type="NCBI Taxonomy" id="34485"/>
    <lineage>
        <taxon>Eukaryota</taxon>
        <taxon>Fungi</taxon>
        <taxon>Fungi incertae sedis</taxon>
        <taxon>Zoopagomycota</taxon>
        <taxon>Entomophthoromycotina</taxon>
        <taxon>Entomophthoromycetes</taxon>
        <taxon>Entomophthorales</taxon>
        <taxon>Entomophthoraceae</taxon>
        <taxon>Entomophthora</taxon>
    </lineage>
</organism>
<comment type="caution">
    <text evidence="1">The sequence shown here is derived from an EMBL/GenBank/DDBJ whole genome shotgun (WGS) entry which is preliminary data.</text>
</comment>
<dbReference type="Proteomes" id="UP001165960">
    <property type="component" value="Unassembled WGS sequence"/>
</dbReference>
<evidence type="ECO:0000313" key="2">
    <source>
        <dbReference type="Proteomes" id="UP001165960"/>
    </source>
</evidence>
<sequence length="253" mass="28575">MAELQAKTVPTFVEKLQTILEDSELHNLVSWNKDGQSFGVHDCSEFSQTVLPKHFKHSNWQSFVRQLNMYGFSKISDAFHLSISASWEFRHPAFKRGRPDLYSSIKRRAPKVSTKATPAVSTSSHSPQPSSECPSTIEHLSAKLEALEHRVEWQANIIGNLQDQLTASHKAHQHDHAKLEIAIRALTDLHEDEAAFKRLRRTRLDSIDIALGQRSSSPPSNPKNTPQNISPQPFLYRLPPISSLDSFNPSKLL</sequence>
<proteinExistence type="predicted"/>
<dbReference type="EMBL" id="QTSX02002914">
    <property type="protein sequence ID" value="KAJ9073337.1"/>
    <property type="molecule type" value="Genomic_DNA"/>
</dbReference>
<accession>A0ACC2TGG1</accession>
<gene>
    <name evidence="1" type="primary">SFL1_4</name>
    <name evidence="1" type="ORF">DSO57_1017570</name>
</gene>
<reference evidence="1" key="1">
    <citation type="submission" date="2022-04" db="EMBL/GenBank/DDBJ databases">
        <title>Genome of the entomopathogenic fungus Entomophthora muscae.</title>
        <authorList>
            <person name="Elya C."/>
            <person name="Lovett B.R."/>
            <person name="Lee E."/>
            <person name="Macias A.M."/>
            <person name="Hajek A.E."/>
            <person name="De Bivort B.L."/>
            <person name="Kasson M.T."/>
            <person name="De Fine Licht H.H."/>
            <person name="Stajich J.E."/>
        </authorList>
    </citation>
    <scope>NUCLEOTIDE SEQUENCE</scope>
    <source>
        <strain evidence="1">Berkeley</strain>
    </source>
</reference>